<evidence type="ECO:0000259" key="4">
    <source>
        <dbReference type="Pfam" id="PF14661"/>
    </source>
</evidence>
<feature type="signal peptide" evidence="3">
    <location>
        <begin position="1"/>
        <end position="22"/>
    </location>
</feature>
<feature type="transmembrane region" description="Helical" evidence="2">
    <location>
        <begin position="434"/>
        <end position="456"/>
    </location>
</feature>
<dbReference type="EMBL" id="JADNRY010000025">
    <property type="protein sequence ID" value="KAF9072362.1"/>
    <property type="molecule type" value="Genomic_DNA"/>
</dbReference>
<keyword evidence="3" id="KW-0732">Signal</keyword>
<keyword evidence="2" id="KW-0472">Membrane</keyword>
<keyword evidence="6" id="KW-1185">Reference proteome</keyword>
<name>A0A9P5UAT3_9AGAR</name>
<dbReference type="Pfam" id="PF14661">
    <property type="entry name" value="HAUS6_N"/>
    <property type="match status" value="1"/>
</dbReference>
<gene>
    <name evidence="5" type="ORF">BDP27DRAFT_428596</name>
</gene>
<evidence type="ECO:0000256" key="2">
    <source>
        <dbReference type="SAM" id="Phobius"/>
    </source>
</evidence>
<proteinExistence type="predicted"/>
<dbReference type="OrthoDB" id="5575722at2759"/>
<organism evidence="5 6">
    <name type="scientific">Rhodocollybia butyracea</name>
    <dbReference type="NCBI Taxonomy" id="206335"/>
    <lineage>
        <taxon>Eukaryota</taxon>
        <taxon>Fungi</taxon>
        <taxon>Dikarya</taxon>
        <taxon>Basidiomycota</taxon>
        <taxon>Agaricomycotina</taxon>
        <taxon>Agaricomycetes</taxon>
        <taxon>Agaricomycetidae</taxon>
        <taxon>Agaricales</taxon>
        <taxon>Marasmiineae</taxon>
        <taxon>Omphalotaceae</taxon>
        <taxon>Rhodocollybia</taxon>
    </lineage>
</organism>
<protein>
    <recommendedName>
        <fullName evidence="4">HAUS augmin-like complex subunit 6 N-terminal domain-containing protein</fullName>
    </recommendedName>
</protein>
<dbReference type="Proteomes" id="UP000772434">
    <property type="component" value="Unassembled WGS sequence"/>
</dbReference>
<sequence length="457" mass="51463">MNPQFVPLPLELLLLIHLQTLQHPNINDDLFDMHIFDAQKRSLRPRIKMMEDISYWLVEKLEGKNAKKILATYPCIKPSETIAFRTSFAKYLENTRQSSIRENSASSSWWKDVQVRKSLLEECAGVKFLRLILALSTQVIYSRTNRGFQNPGAISYTSFLIDAQASQQEWVQVARMLLEHEKKVLDMKAQLVATKSLPSQSKYASLSTARLIALRDSKMDDFLRQHCGSSELARKALTFFVGPTGLRFNAAGKQHILLSGKPPLIHRHIQPQVLAVAAAHHPSCLRRLRKSVFQLADSKLSELAPPVLPSVTNVHQHALQSLQISLDATKHRRFTLEEALAKVTREKSLITERLIKPKSEKRLTSARSEIGVGHAANATRAGKKSHPSKPKTSLRPGVWVHVGKRAVAGRVQTVSRDVVSFWEDRENVGNLLGLNFNCVSLFLCVLLLSFLLSTLIR</sequence>
<accession>A0A9P5UAT3</accession>
<evidence type="ECO:0000313" key="6">
    <source>
        <dbReference type="Proteomes" id="UP000772434"/>
    </source>
</evidence>
<evidence type="ECO:0000313" key="5">
    <source>
        <dbReference type="EMBL" id="KAF9072362.1"/>
    </source>
</evidence>
<feature type="domain" description="HAUS augmin-like complex subunit 6 N-terminal" evidence="4">
    <location>
        <begin position="23"/>
        <end position="193"/>
    </location>
</feature>
<comment type="caution">
    <text evidence="5">The sequence shown here is derived from an EMBL/GenBank/DDBJ whole genome shotgun (WGS) entry which is preliminary data.</text>
</comment>
<feature type="chain" id="PRO_5040120224" description="HAUS augmin-like complex subunit 6 N-terminal domain-containing protein" evidence="3">
    <location>
        <begin position="23"/>
        <end position="457"/>
    </location>
</feature>
<reference evidence="5" key="1">
    <citation type="submission" date="2020-11" db="EMBL/GenBank/DDBJ databases">
        <authorList>
            <consortium name="DOE Joint Genome Institute"/>
            <person name="Ahrendt S."/>
            <person name="Riley R."/>
            <person name="Andreopoulos W."/>
            <person name="Labutti K."/>
            <person name="Pangilinan J."/>
            <person name="Ruiz-Duenas F.J."/>
            <person name="Barrasa J.M."/>
            <person name="Sanchez-Garcia M."/>
            <person name="Camarero S."/>
            <person name="Miyauchi S."/>
            <person name="Serrano A."/>
            <person name="Linde D."/>
            <person name="Babiker R."/>
            <person name="Drula E."/>
            <person name="Ayuso-Fernandez I."/>
            <person name="Pacheco R."/>
            <person name="Padilla G."/>
            <person name="Ferreira P."/>
            <person name="Barriuso J."/>
            <person name="Kellner H."/>
            <person name="Castanera R."/>
            <person name="Alfaro M."/>
            <person name="Ramirez L."/>
            <person name="Pisabarro A.G."/>
            <person name="Kuo A."/>
            <person name="Tritt A."/>
            <person name="Lipzen A."/>
            <person name="He G."/>
            <person name="Yan M."/>
            <person name="Ng V."/>
            <person name="Cullen D."/>
            <person name="Martin F."/>
            <person name="Rosso M.-N."/>
            <person name="Henrissat B."/>
            <person name="Hibbett D."/>
            <person name="Martinez A.T."/>
            <person name="Grigoriev I.V."/>
        </authorList>
    </citation>
    <scope>NUCLEOTIDE SEQUENCE</scope>
    <source>
        <strain evidence="5">AH 40177</strain>
    </source>
</reference>
<dbReference type="InterPro" id="IPR028163">
    <property type="entry name" value="HAUS_6_N"/>
</dbReference>
<evidence type="ECO:0000256" key="1">
    <source>
        <dbReference type="SAM" id="MobiDB-lite"/>
    </source>
</evidence>
<evidence type="ECO:0000256" key="3">
    <source>
        <dbReference type="SAM" id="SignalP"/>
    </source>
</evidence>
<dbReference type="AlphaFoldDB" id="A0A9P5UAT3"/>
<keyword evidence="2" id="KW-1133">Transmembrane helix</keyword>
<keyword evidence="2" id="KW-0812">Transmembrane</keyword>
<feature type="region of interest" description="Disordered" evidence="1">
    <location>
        <begin position="374"/>
        <end position="395"/>
    </location>
</feature>